<dbReference type="PRINTS" id="PR00081">
    <property type="entry name" value="GDHRDH"/>
</dbReference>
<sequence length="264" mass="27216">MDGTPEAPAGRLAGRVALVTGAAQGIGLGIALRLAREGAAVALNVHKEDARAAEARQQVQALGAACEVFVADVSRIAPTRQLVADVAARLGRLDILVNNAGIERHAGVLEVTEADFDAVIATNLKGPFFLAQAFAAHVQDAGGGGRIINISSVHEDLPFPHFAPYCASKGGLRMLMRTMALELAPLGITVNNVSPGAIRTPINEALLQDAAKVAALQAQIPVGRMGEPSDVAGAVAFLASADASYITGTSIIVDGGLLWNYSEQ</sequence>
<dbReference type="SUPFAM" id="SSF51735">
    <property type="entry name" value="NAD(P)-binding Rossmann-fold domains"/>
    <property type="match status" value="1"/>
</dbReference>
<dbReference type="EMBL" id="JAEPWM010000004">
    <property type="protein sequence ID" value="MBK6006949.1"/>
    <property type="molecule type" value="Genomic_DNA"/>
</dbReference>
<dbReference type="PANTHER" id="PTHR43639">
    <property type="entry name" value="OXIDOREDUCTASE, SHORT-CHAIN DEHYDROGENASE/REDUCTASE FAMILY (AFU_ORTHOLOGUE AFUA_5G02870)"/>
    <property type="match status" value="1"/>
</dbReference>
<dbReference type="EC" id="1.1.1.47" evidence="4"/>
<keyword evidence="5" id="KW-1185">Reference proteome</keyword>
<dbReference type="Proteomes" id="UP000630528">
    <property type="component" value="Unassembled WGS sequence"/>
</dbReference>
<dbReference type="PRINTS" id="PR00080">
    <property type="entry name" value="SDRFAMILY"/>
</dbReference>
<dbReference type="AlphaFoldDB" id="A0A934WLM7"/>
<feature type="domain" description="Ketoreductase" evidence="3">
    <location>
        <begin position="15"/>
        <end position="201"/>
    </location>
</feature>
<dbReference type="InterPro" id="IPR036291">
    <property type="entry name" value="NAD(P)-bd_dom_sf"/>
</dbReference>
<proteinExistence type="inferred from homology"/>
<dbReference type="Gene3D" id="3.40.50.720">
    <property type="entry name" value="NAD(P)-binding Rossmann-like Domain"/>
    <property type="match status" value="1"/>
</dbReference>
<dbReference type="FunFam" id="3.40.50.720:FF:000084">
    <property type="entry name" value="Short-chain dehydrogenase reductase"/>
    <property type="match status" value="1"/>
</dbReference>
<reference evidence="4" key="2">
    <citation type="submission" date="2021-01" db="EMBL/GenBank/DDBJ databases">
        <authorList>
            <person name="Kang M."/>
        </authorList>
    </citation>
    <scope>NUCLEOTIDE SEQUENCE</scope>
    <source>
        <strain evidence="4">KACC 17527</strain>
    </source>
</reference>
<evidence type="ECO:0000313" key="5">
    <source>
        <dbReference type="Proteomes" id="UP000630528"/>
    </source>
</evidence>
<dbReference type="InterPro" id="IPR057326">
    <property type="entry name" value="KR_dom"/>
</dbReference>
<reference evidence="4" key="1">
    <citation type="journal article" date="2012" name="J. Microbiol. Biotechnol.">
        <title>Ramlibacter ginsenosidimutans sp. nov., with ginsenoside-converting activity.</title>
        <authorList>
            <person name="Wang L."/>
            <person name="An D.S."/>
            <person name="Kim S.G."/>
            <person name="Jin F.X."/>
            <person name="Kim S.C."/>
            <person name="Lee S.T."/>
            <person name="Im W.T."/>
        </authorList>
    </citation>
    <scope>NUCLEOTIDE SEQUENCE</scope>
    <source>
        <strain evidence="4">KACC 17527</strain>
    </source>
</reference>
<dbReference type="Pfam" id="PF13561">
    <property type="entry name" value="adh_short_C2"/>
    <property type="match status" value="1"/>
</dbReference>
<dbReference type="GO" id="GO:0047936">
    <property type="term" value="F:glucose 1-dehydrogenase [NAD(P)+] activity"/>
    <property type="evidence" value="ECO:0007669"/>
    <property type="project" value="UniProtKB-EC"/>
</dbReference>
<dbReference type="NCBIfam" id="NF005559">
    <property type="entry name" value="PRK07231.1"/>
    <property type="match status" value="1"/>
</dbReference>
<dbReference type="SMART" id="SM00822">
    <property type="entry name" value="PKS_KR"/>
    <property type="match status" value="1"/>
</dbReference>
<evidence type="ECO:0000256" key="1">
    <source>
        <dbReference type="ARBA" id="ARBA00006484"/>
    </source>
</evidence>
<evidence type="ECO:0000259" key="3">
    <source>
        <dbReference type="SMART" id="SM00822"/>
    </source>
</evidence>
<accession>A0A934WLM7</accession>
<comment type="similarity">
    <text evidence="1">Belongs to the short-chain dehydrogenases/reductases (SDR) family.</text>
</comment>
<evidence type="ECO:0000313" key="4">
    <source>
        <dbReference type="EMBL" id="MBK6006949.1"/>
    </source>
</evidence>
<name>A0A934WLM7_9BURK</name>
<gene>
    <name evidence="4" type="ORF">JJB11_12680</name>
</gene>
<dbReference type="InterPro" id="IPR020904">
    <property type="entry name" value="Sc_DH/Rdtase_CS"/>
</dbReference>
<keyword evidence="2 4" id="KW-0560">Oxidoreductase</keyword>
<dbReference type="InterPro" id="IPR002347">
    <property type="entry name" value="SDR_fam"/>
</dbReference>
<dbReference type="PROSITE" id="PS00061">
    <property type="entry name" value="ADH_SHORT"/>
    <property type="match status" value="1"/>
</dbReference>
<organism evidence="4 5">
    <name type="scientific">Ramlibacter ginsenosidimutans</name>
    <dbReference type="NCBI Taxonomy" id="502333"/>
    <lineage>
        <taxon>Bacteria</taxon>
        <taxon>Pseudomonadati</taxon>
        <taxon>Pseudomonadota</taxon>
        <taxon>Betaproteobacteria</taxon>
        <taxon>Burkholderiales</taxon>
        <taxon>Comamonadaceae</taxon>
        <taxon>Ramlibacter</taxon>
    </lineage>
</organism>
<protein>
    <submittedName>
        <fullName evidence="4">Glucose 1-dehydrogenase</fullName>
        <ecNumber evidence="4">1.1.1.47</ecNumber>
    </submittedName>
</protein>
<comment type="caution">
    <text evidence="4">The sequence shown here is derived from an EMBL/GenBank/DDBJ whole genome shotgun (WGS) entry which is preliminary data.</text>
</comment>
<dbReference type="PANTHER" id="PTHR43639:SF1">
    <property type="entry name" value="SHORT-CHAIN DEHYDROGENASE_REDUCTASE FAMILY PROTEIN"/>
    <property type="match status" value="1"/>
</dbReference>
<evidence type="ECO:0000256" key="2">
    <source>
        <dbReference type="ARBA" id="ARBA00023002"/>
    </source>
</evidence>
<dbReference type="RefSeq" id="WP_201171406.1">
    <property type="nucleotide sequence ID" value="NZ_JAEPWM010000004.1"/>
</dbReference>